<dbReference type="InterPro" id="IPR015797">
    <property type="entry name" value="NUDIX_hydrolase-like_dom_sf"/>
</dbReference>
<comment type="cofactor">
    <cofactor evidence="1">
        <name>Mn(2+)</name>
        <dbReference type="ChEBI" id="CHEBI:29035"/>
    </cofactor>
</comment>
<dbReference type="SUPFAM" id="SSF55811">
    <property type="entry name" value="Nudix"/>
    <property type="match status" value="1"/>
</dbReference>
<dbReference type="InterPro" id="IPR000086">
    <property type="entry name" value="NUDIX_hydrolase_dom"/>
</dbReference>
<evidence type="ECO:0000256" key="1">
    <source>
        <dbReference type="ARBA" id="ARBA00001936"/>
    </source>
</evidence>
<protein>
    <recommendedName>
        <fullName evidence="7">Nudix hydrolase domain-containing protein</fullName>
    </recommendedName>
</protein>
<gene>
    <name evidence="8" type="ORF">V9T40_011888</name>
</gene>
<accession>A0AAN9T659</accession>
<dbReference type="InterPro" id="IPR020084">
    <property type="entry name" value="NUDIX_hydrolase_CS"/>
</dbReference>
<evidence type="ECO:0000259" key="7">
    <source>
        <dbReference type="PROSITE" id="PS51462"/>
    </source>
</evidence>
<keyword evidence="3" id="KW-0479">Metal-binding</keyword>
<evidence type="ECO:0000256" key="4">
    <source>
        <dbReference type="ARBA" id="ARBA00022801"/>
    </source>
</evidence>
<keyword evidence="4" id="KW-0378">Hydrolase</keyword>
<evidence type="ECO:0000256" key="5">
    <source>
        <dbReference type="ARBA" id="ARBA00022842"/>
    </source>
</evidence>
<dbReference type="AlphaFoldDB" id="A0AAN9T659"/>
<dbReference type="CDD" id="cd03426">
    <property type="entry name" value="NUDIX_CoAse_Nudt7"/>
    <property type="match status" value="1"/>
</dbReference>
<evidence type="ECO:0000256" key="6">
    <source>
        <dbReference type="ARBA" id="ARBA00023211"/>
    </source>
</evidence>
<keyword evidence="9" id="KW-1185">Reference proteome</keyword>
<dbReference type="EMBL" id="JBBCAQ010000036">
    <property type="protein sequence ID" value="KAK7575602.1"/>
    <property type="molecule type" value="Genomic_DNA"/>
</dbReference>
<dbReference type="PANTHER" id="PTHR12992">
    <property type="entry name" value="NUDIX HYDROLASE"/>
    <property type="match status" value="1"/>
</dbReference>
<evidence type="ECO:0000313" key="9">
    <source>
        <dbReference type="Proteomes" id="UP001367676"/>
    </source>
</evidence>
<dbReference type="GO" id="GO:0010945">
    <property type="term" value="F:coenzyme A diphosphatase activity"/>
    <property type="evidence" value="ECO:0007669"/>
    <property type="project" value="InterPro"/>
</dbReference>
<evidence type="ECO:0000256" key="2">
    <source>
        <dbReference type="ARBA" id="ARBA00001946"/>
    </source>
</evidence>
<comment type="cofactor">
    <cofactor evidence="2">
        <name>Mg(2+)</name>
        <dbReference type="ChEBI" id="CHEBI:18420"/>
    </cofactor>
</comment>
<dbReference type="Proteomes" id="UP001367676">
    <property type="component" value="Unassembled WGS sequence"/>
</dbReference>
<comment type="caution">
    <text evidence="8">The sequence shown here is derived from an EMBL/GenBank/DDBJ whole genome shotgun (WGS) entry which is preliminary data.</text>
</comment>
<dbReference type="Pfam" id="PF00293">
    <property type="entry name" value="NUDIX"/>
    <property type="match status" value="1"/>
</dbReference>
<keyword evidence="5" id="KW-0460">Magnesium</keyword>
<name>A0AAN9T659_9HEMI</name>
<reference evidence="8 9" key="1">
    <citation type="submission" date="2024-03" db="EMBL/GenBank/DDBJ databases">
        <title>Adaptation during the transition from Ophiocordyceps entomopathogen to insect associate is accompanied by gene loss and intensified selection.</title>
        <authorList>
            <person name="Ward C.M."/>
            <person name="Onetto C.A."/>
            <person name="Borneman A.R."/>
        </authorList>
    </citation>
    <scope>NUCLEOTIDE SEQUENCE [LARGE SCALE GENOMIC DNA]</scope>
    <source>
        <strain evidence="8">AWRI1</strain>
        <tissue evidence="8">Single Adult Female</tissue>
    </source>
</reference>
<dbReference type="PROSITE" id="PS00893">
    <property type="entry name" value="NUDIX_BOX"/>
    <property type="match status" value="1"/>
</dbReference>
<dbReference type="GO" id="GO:0046872">
    <property type="term" value="F:metal ion binding"/>
    <property type="evidence" value="ECO:0007669"/>
    <property type="project" value="UniProtKB-KW"/>
</dbReference>
<evidence type="ECO:0000313" key="8">
    <source>
        <dbReference type="EMBL" id="KAK7575602.1"/>
    </source>
</evidence>
<evidence type="ECO:0000256" key="3">
    <source>
        <dbReference type="ARBA" id="ARBA00022723"/>
    </source>
</evidence>
<feature type="domain" description="Nudix hydrolase" evidence="7">
    <location>
        <begin position="54"/>
        <end position="190"/>
    </location>
</feature>
<proteinExistence type="predicted"/>
<organism evidence="8 9">
    <name type="scientific">Parthenolecanium corni</name>
    <dbReference type="NCBI Taxonomy" id="536013"/>
    <lineage>
        <taxon>Eukaryota</taxon>
        <taxon>Metazoa</taxon>
        <taxon>Ecdysozoa</taxon>
        <taxon>Arthropoda</taxon>
        <taxon>Hexapoda</taxon>
        <taxon>Insecta</taxon>
        <taxon>Pterygota</taxon>
        <taxon>Neoptera</taxon>
        <taxon>Paraneoptera</taxon>
        <taxon>Hemiptera</taxon>
        <taxon>Sternorrhyncha</taxon>
        <taxon>Coccoidea</taxon>
        <taxon>Coccidae</taxon>
        <taxon>Parthenolecanium</taxon>
    </lineage>
</organism>
<sequence length="224" mass="25930">MKRLLFQIKYVASRIQNYSHHSPNFQGYLTDKHFEQCVLKFGSFKGSKNWQNLKKKASVLIPVCLHNDEICLLYTQRTKQLRRHSGQISFPGGMKDENETAEETAIRETEEEIGIPSSSIKVYGCGSPVVRLDLLITPVVGYVGPVVPSELLINHKEVEHAFALPMKEFCDLNNCRYTNFENKYILPVFKINGYRIWGITAYITHLFLRSFLENEYKFELKSKT</sequence>
<dbReference type="PANTHER" id="PTHR12992:SF11">
    <property type="entry name" value="MITOCHONDRIAL COENZYME A DIPHOSPHATASE NUDT8"/>
    <property type="match status" value="1"/>
</dbReference>
<dbReference type="InterPro" id="IPR045121">
    <property type="entry name" value="CoAse"/>
</dbReference>
<dbReference type="Gene3D" id="3.90.79.10">
    <property type="entry name" value="Nucleoside Triphosphate Pyrophosphohydrolase"/>
    <property type="match status" value="1"/>
</dbReference>
<dbReference type="PROSITE" id="PS51462">
    <property type="entry name" value="NUDIX"/>
    <property type="match status" value="1"/>
</dbReference>
<keyword evidence="6" id="KW-0464">Manganese</keyword>